<reference evidence="6" key="1">
    <citation type="submission" date="2020-05" db="UniProtKB">
        <authorList>
            <consortium name="EnsemblMetazoa"/>
        </authorList>
    </citation>
    <scope>IDENTIFICATION</scope>
    <source>
        <strain evidence="6">TTRI</strain>
    </source>
</reference>
<evidence type="ECO:0000313" key="7">
    <source>
        <dbReference type="Proteomes" id="UP000078200"/>
    </source>
</evidence>
<dbReference type="InterPro" id="IPR036397">
    <property type="entry name" value="RNaseH_sf"/>
</dbReference>
<evidence type="ECO:0000256" key="3">
    <source>
        <dbReference type="ARBA" id="ARBA00022801"/>
    </source>
</evidence>
<dbReference type="Pfam" id="PF01612">
    <property type="entry name" value="DNA_pol_A_exo1"/>
    <property type="match status" value="1"/>
</dbReference>
<proteinExistence type="predicted"/>
<dbReference type="InterPro" id="IPR012337">
    <property type="entry name" value="RNaseH-like_sf"/>
</dbReference>
<dbReference type="Proteomes" id="UP000078200">
    <property type="component" value="Unassembled WGS sequence"/>
</dbReference>
<keyword evidence="7" id="KW-1185">Reference proteome</keyword>
<dbReference type="InterPro" id="IPR002562">
    <property type="entry name" value="3'-5'_exonuclease_dom"/>
</dbReference>
<keyword evidence="2" id="KW-0479">Metal-binding</keyword>
<name>A0A1A9VR76_GLOAU</name>
<dbReference type="GO" id="GO:0008408">
    <property type="term" value="F:3'-5' exonuclease activity"/>
    <property type="evidence" value="ECO:0007669"/>
    <property type="project" value="InterPro"/>
</dbReference>
<dbReference type="GO" id="GO:0006139">
    <property type="term" value="P:nucleobase-containing compound metabolic process"/>
    <property type="evidence" value="ECO:0007669"/>
    <property type="project" value="InterPro"/>
</dbReference>
<feature type="domain" description="3'-5' exonuclease" evidence="5">
    <location>
        <begin position="64"/>
        <end position="239"/>
    </location>
</feature>
<evidence type="ECO:0000313" key="6">
    <source>
        <dbReference type="EnsemblMetazoa" id="GAUT044955-PA"/>
    </source>
</evidence>
<dbReference type="GO" id="GO:0005737">
    <property type="term" value="C:cytoplasm"/>
    <property type="evidence" value="ECO:0007669"/>
    <property type="project" value="TreeGrafter"/>
</dbReference>
<evidence type="ECO:0000256" key="1">
    <source>
        <dbReference type="ARBA" id="ARBA00022722"/>
    </source>
</evidence>
<dbReference type="InterPro" id="IPR051132">
    <property type="entry name" value="3-5_Exonuclease_domain"/>
</dbReference>
<dbReference type="GO" id="GO:0005634">
    <property type="term" value="C:nucleus"/>
    <property type="evidence" value="ECO:0007669"/>
    <property type="project" value="TreeGrafter"/>
</dbReference>
<keyword evidence="3" id="KW-0378">Hydrolase</keyword>
<dbReference type="CDD" id="cd06141">
    <property type="entry name" value="WRN_exo"/>
    <property type="match status" value="1"/>
</dbReference>
<dbReference type="GO" id="GO:0003676">
    <property type="term" value="F:nucleic acid binding"/>
    <property type="evidence" value="ECO:0007669"/>
    <property type="project" value="InterPro"/>
</dbReference>
<keyword evidence="4" id="KW-0269">Exonuclease</keyword>
<organism evidence="6 7">
    <name type="scientific">Glossina austeni</name>
    <name type="common">Savannah tsetse fly</name>
    <dbReference type="NCBI Taxonomy" id="7395"/>
    <lineage>
        <taxon>Eukaryota</taxon>
        <taxon>Metazoa</taxon>
        <taxon>Ecdysozoa</taxon>
        <taxon>Arthropoda</taxon>
        <taxon>Hexapoda</taxon>
        <taxon>Insecta</taxon>
        <taxon>Pterygota</taxon>
        <taxon>Neoptera</taxon>
        <taxon>Endopterygota</taxon>
        <taxon>Diptera</taxon>
        <taxon>Brachycera</taxon>
        <taxon>Muscomorpha</taxon>
        <taxon>Hippoboscoidea</taxon>
        <taxon>Glossinidae</taxon>
        <taxon>Glossina</taxon>
    </lineage>
</organism>
<dbReference type="EnsemblMetazoa" id="GAUT044955-RA">
    <property type="protein sequence ID" value="GAUT044955-PA"/>
    <property type="gene ID" value="GAUT044955"/>
</dbReference>
<evidence type="ECO:0000256" key="4">
    <source>
        <dbReference type="ARBA" id="ARBA00022839"/>
    </source>
</evidence>
<evidence type="ECO:0000259" key="5">
    <source>
        <dbReference type="SMART" id="SM00474"/>
    </source>
</evidence>
<dbReference type="AlphaFoldDB" id="A0A1A9VR76"/>
<dbReference type="SMART" id="SM00474">
    <property type="entry name" value="35EXOc"/>
    <property type="match status" value="1"/>
</dbReference>
<sequence length="402" mass="45584">MKDVSKLLQSIVDLKLNFYKQEPFAKIYFNKLQSDTLMSMSKIVVRAGIGLGLAYLFIKYRNYLERCDHDKACDNIVNTLRQHCGDYKVLGFDCEWVSVGRSRKAVALLQLASPNGFCGLFHLCHMDHIPKSLKNLLEDKEIIKVGVDPAGDAQKLQEDYGIYVASTFDIRYLAVMIGCKPLGLEKLSRLVLNVDLIKPWHISASNWEDKKLNDAQIEYAANDAFAGIEIFKHLSNELLFTNVDFVRIKCEIKDLVGYPFIENFAQKKSVNLPRELLLSGCNICRLQAPNGELLCELSSSKAEWYLEEGLGTKVLSKPFTVRLNKEPACKELGYRAPHLNECAICCGRDAFVLKTIVPMEYRKHFPVLTQFHSCGDVKLVCVKCDRLSDIFDVQIHNALSLM</sequence>
<evidence type="ECO:0000256" key="2">
    <source>
        <dbReference type="ARBA" id="ARBA00022723"/>
    </source>
</evidence>
<dbReference type="SUPFAM" id="SSF53098">
    <property type="entry name" value="Ribonuclease H-like"/>
    <property type="match status" value="1"/>
</dbReference>
<accession>A0A1A9VR76</accession>
<protein>
    <recommendedName>
        <fullName evidence="5">3'-5' exonuclease domain-containing protein</fullName>
    </recommendedName>
</protein>
<dbReference type="GO" id="GO:0046872">
    <property type="term" value="F:metal ion binding"/>
    <property type="evidence" value="ECO:0007669"/>
    <property type="project" value="UniProtKB-KW"/>
</dbReference>
<dbReference type="Gene3D" id="3.30.420.10">
    <property type="entry name" value="Ribonuclease H-like superfamily/Ribonuclease H"/>
    <property type="match status" value="1"/>
</dbReference>
<keyword evidence="1" id="KW-0540">Nuclease</keyword>
<dbReference type="VEuPathDB" id="VectorBase:GAUT044955"/>
<dbReference type="PANTHER" id="PTHR13620">
    <property type="entry name" value="3-5 EXONUCLEASE"/>
    <property type="match status" value="1"/>
</dbReference>
<dbReference type="STRING" id="7395.A0A1A9VR76"/>
<dbReference type="PANTHER" id="PTHR13620:SF104">
    <property type="entry name" value="EXONUCLEASE 3'-5' DOMAIN-CONTAINING PROTEIN 2"/>
    <property type="match status" value="1"/>
</dbReference>